<evidence type="ECO:0000256" key="5">
    <source>
        <dbReference type="ARBA" id="ARBA00022989"/>
    </source>
</evidence>
<evidence type="ECO:0000256" key="2">
    <source>
        <dbReference type="ARBA" id="ARBA00008335"/>
    </source>
</evidence>
<comment type="caution">
    <text evidence="10">The sequence shown here is derived from an EMBL/GenBank/DDBJ whole genome shotgun (WGS) entry which is preliminary data.</text>
</comment>
<dbReference type="SUPFAM" id="SSF103473">
    <property type="entry name" value="MFS general substrate transporter"/>
    <property type="match status" value="1"/>
</dbReference>
<keyword evidence="4 9" id="KW-0812">Transmembrane</keyword>
<evidence type="ECO:0000313" key="10">
    <source>
        <dbReference type="EMBL" id="CAK7234046.1"/>
    </source>
</evidence>
<feature type="region of interest" description="Disordered" evidence="8">
    <location>
        <begin position="1"/>
        <end position="31"/>
    </location>
</feature>
<evidence type="ECO:0000256" key="4">
    <source>
        <dbReference type="ARBA" id="ARBA00022692"/>
    </source>
</evidence>
<evidence type="ECO:0000256" key="6">
    <source>
        <dbReference type="ARBA" id="ARBA00023065"/>
    </source>
</evidence>
<feature type="transmembrane region" description="Helical" evidence="9">
    <location>
        <begin position="78"/>
        <end position="95"/>
    </location>
</feature>
<feature type="transmembrane region" description="Helical" evidence="9">
    <location>
        <begin position="194"/>
        <end position="216"/>
    </location>
</feature>
<dbReference type="Gene3D" id="1.20.1250.20">
    <property type="entry name" value="MFS general substrate transporter like domains"/>
    <property type="match status" value="1"/>
</dbReference>
<feature type="transmembrane region" description="Helical" evidence="9">
    <location>
        <begin position="285"/>
        <end position="305"/>
    </location>
</feature>
<keyword evidence="11" id="KW-1185">Reference proteome</keyword>
<name>A0ABP0CRT1_9PEZI</name>
<dbReference type="PANTHER" id="PTHR23501:SF92">
    <property type="entry name" value="GLUTATHIONE EXCHANGER 1-RELATED"/>
    <property type="match status" value="1"/>
</dbReference>
<organism evidence="10 11">
    <name type="scientific">Sporothrix curviconia</name>
    <dbReference type="NCBI Taxonomy" id="1260050"/>
    <lineage>
        <taxon>Eukaryota</taxon>
        <taxon>Fungi</taxon>
        <taxon>Dikarya</taxon>
        <taxon>Ascomycota</taxon>
        <taxon>Pezizomycotina</taxon>
        <taxon>Sordariomycetes</taxon>
        <taxon>Sordariomycetidae</taxon>
        <taxon>Ophiostomatales</taxon>
        <taxon>Ophiostomataceae</taxon>
        <taxon>Sporothrix</taxon>
    </lineage>
</organism>
<evidence type="ECO:0000256" key="7">
    <source>
        <dbReference type="ARBA" id="ARBA00023136"/>
    </source>
</evidence>
<proteinExistence type="inferred from homology"/>
<keyword evidence="3" id="KW-0813">Transport</keyword>
<evidence type="ECO:0000256" key="8">
    <source>
        <dbReference type="SAM" id="MobiDB-lite"/>
    </source>
</evidence>
<feature type="compositionally biased region" description="Polar residues" evidence="8">
    <location>
        <begin position="18"/>
        <end position="31"/>
    </location>
</feature>
<evidence type="ECO:0000256" key="1">
    <source>
        <dbReference type="ARBA" id="ARBA00004127"/>
    </source>
</evidence>
<feature type="transmembrane region" description="Helical" evidence="9">
    <location>
        <begin position="39"/>
        <end position="58"/>
    </location>
</feature>
<reference evidence="10 11" key="1">
    <citation type="submission" date="2024-01" db="EMBL/GenBank/DDBJ databases">
        <authorList>
            <person name="Allen C."/>
            <person name="Tagirdzhanova G."/>
        </authorList>
    </citation>
    <scope>NUCLEOTIDE SEQUENCE [LARGE SCALE GENOMIC DNA]</scope>
</reference>
<keyword evidence="7 9" id="KW-0472">Membrane</keyword>
<dbReference type="InterPro" id="IPR036259">
    <property type="entry name" value="MFS_trans_sf"/>
</dbReference>
<evidence type="ECO:0000256" key="3">
    <source>
        <dbReference type="ARBA" id="ARBA00022448"/>
    </source>
</evidence>
<feature type="transmembrane region" description="Helical" evidence="9">
    <location>
        <begin position="162"/>
        <end position="182"/>
    </location>
</feature>
<dbReference type="Proteomes" id="UP001642405">
    <property type="component" value="Unassembled WGS sequence"/>
</dbReference>
<keyword evidence="5 9" id="KW-1133">Transmembrane helix</keyword>
<evidence type="ECO:0000256" key="9">
    <source>
        <dbReference type="SAM" id="Phobius"/>
    </source>
</evidence>
<evidence type="ECO:0000313" key="11">
    <source>
        <dbReference type="Proteomes" id="UP001642405"/>
    </source>
</evidence>
<feature type="transmembrane region" description="Helical" evidence="9">
    <location>
        <begin position="107"/>
        <end position="131"/>
    </location>
</feature>
<gene>
    <name evidence="10" type="primary">SIT1_5</name>
    <name evidence="10" type="ORF">SCUCBS95973_008800</name>
</gene>
<sequence length="365" mass="39574">MDGGGDDTPDIKDESHVNVHNSTDNDAPSTDTLKPRGVCGMYAGLFLVSFSVMLNYFVSGTYQAYDTSTWQEHSLLSTINVVRGVIAAVALPVVAKLSDIIGRFECFILISIFFVLGNIIQAAASTIQAFAVGSLFSQIGYTRIQLVGEVIVADTTTLRTRLFFLFFSTFPNLITVSVSGNVTSSVLQATTWRWGYGIDRSVWAAIGIAFFGSVTYTAQSEFLYTVLYVCYDFSINAATHVGSDRAGIIAGQVFVGLASSLVTFPNIIIAMAVTKHEDVAVLTSLWLVMNWAGYAVGNCITGAIWTQLLYSELQKNLGGINAAAVDMVYAQPLYVVPEFPVGTPERTAIIDSYRYIEKLLVIATV</sequence>
<feature type="transmembrane region" description="Helical" evidence="9">
    <location>
        <begin position="253"/>
        <end position="273"/>
    </location>
</feature>
<dbReference type="PANTHER" id="PTHR23501">
    <property type="entry name" value="MAJOR FACILITATOR SUPERFAMILY"/>
    <property type="match status" value="1"/>
</dbReference>
<accession>A0ABP0CRT1</accession>
<comment type="subcellular location">
    <subcellularLocation>
        <location evidence="1">Endomembrane system</location>
        <topology evidence="1">Multi-pass membrane protein</topology>
    </subcellularLocation>
</comment>
<protein>
    <submittedName>
        <fullName evidence="10">Ferrioxamine B transporter</fullName>
    </submittedName>
</protein>
<keyword evidence="6" id="KW-0406">Ion transport</keyword>
<comment type="similarity">
    <text evidence="2">Belongs to the major facilitator superfamily.</text>
</comment>
<dbReference type="EMBL" id="CAWUHB010000080">
    <property type="protein sequence ID" value="CAK7234046.1"/>
    <property type="molecule type" value="Genomic_DNA"/>
</dbReference>